<dbReference type="InterPro" id="IPR009000">
    <property type="entry name" value="Transl_B-barrel_sf"/>
</dbReference>
<dbReference type="SUPFAM" id="SSF50447">
    <property type="entry name" value="Translation proteins"/>
    <property type="match status" value="1"/>
</dbReference>
<organism evidence="1 2">
    <name type="scientific">Candidatus Jorgensenbacteria bacterium RIFCSPLOWO2_01_FULL_45_25b</name>
    <dbReference type="NCBI Taxonomy" id="1798471"/>
    <lineage>
        <taxon>Bacteria</taxon>
        <taxon>Candidatus Joergenseniibacteriota</taxon>
    </lineage>
</organism>
<protein>
    <recommendedName>
        <fullName evidence="3">Translation elongation factor-like protein</fullName>
    </recommendedName>
</protein>
<name>A0A1F6C059_9BACT</name>
<dbReference type="Gene3D" id="2.40.30.10">
    <property type="entry name" value="Translation factors"/>
    <property type="match status" value="1"/>
</dbReference>
<dbReference type="Proteomes" id="UP000176996">
    <property type="component" value="Unassembled WGS sequence"/>
</dbReference>
<evidence type="ECO:0008006" key="3">
    <source>
        <dbReference type="Google" id="ProtNLM"/>
    </source>
</evidence>
<evidence type="ECO:0000313" key="1">
    <source>
        <dbReference type="EMBL" id="OGG42147.1"/>
    </source>
</evidence>
<evidence type="ECO:0000313" key="2">
    <source>
        <dbReference type="Proteomes" id="UP000176996"/>
    </source>
</evidence>
<proteinExistence type="predicted"/>
<dbReference type="STRING" id="1798471.A3A21_02065"/>
<sequence>MKQIGKIIHYYDKIGVAIIELKAGLKAGENVRIEKDGEGFEEKVESMQIDHKEVSKAKKGDVVGIKVKEHPKNNAEVYLLD</sequence>
<accession>A0A1F6C059</accession>
<comment type="caution">
    <text evidence="1">The sequence shown here is derived from an EMBL/GenBank/DDBJ whole genome shotgun (WGS) entry which is preliminary data.</text>
</comment>
<dbReference type="AlphaFoldDB" id="A0A1F6C059"/>
<dbReference type="EMBL" id="MFKK01000004">
    <property type="protein sequence ID" value="OGG42147.1"/>
    <property type="molecule type" value="Genomic_DNA"/>
</dbReference>
<gene>
    <name evidence="1" type="ORF">A3A21_02065</name>
</gene>
<reference evidence="1 2" key="1">
    <citation type="journal article" date="2016" name="Nat. Commun.">
        <title>Thousands of microbial genomes shed light on interconnected biogeochemical processes in an aquifer system.</title>
        <authorList>
            <person name="Anantharaman K."/>
            <person name="Brown C.T."/>
            <person name="Hug L.A."/>
            <person name="Sharon I."/>
            <person name="Castelle C.J."/>
            <person name="Probst A.J."/>
            <person name="Thomas B.C."/>
            <person name="Singh A."/>
            <person name="Wilkins M.J."/>
            <person name="Karaoz U."/>
            <person name="Brodie E.L."/>
            <person name="Williams K.H."/>
            <person name="Hubbard S.S."/>
            <person name="Banfield J.F."/>
        </authorList>
    </citation>
    <scope>NUCLEOTIDE SEQUENCE [LARGE SCALE GENOMIC DNA]</scope>
</reference>